<name>A0A4Z0QZY7_9FIRM</name>
<dbReference type="Proteomes" id="UP000298460">
    <property type="component" value="Unassembled WGS sequence"/>
</dbReference>
<dbReference type="AlphaFoldDB" id="A0A4Z0QZY7"/>
<dbReference type="InterPro" id="IPR000415">
    <property type="entry name" value="Nitroreductase-like"/>
</dbReference>
<dbReference type="InterPro" id="IPR029479">
    <property type="entry name" value="Nitroreductase"/>
</dbReference>
<proteinExistence type="predicted"/>
<dbReference type="InterPro" id="IPR020051">
    <property type="entry name" value="SagB-type_dehydrogenase"/>
</dbReference>
<dbReference type="OrthoDB" id="9801593at2"/>
<organism evidence="2 3">
    <name type="scientific">Desulfosporosinus fructosivorans</name>
    <dbReference type="NCBI Taxonomy" id="2018669"/>
    <lineage>
        <taxon>Bacteria</taxon>
        <taxon>Bacillati</taxon>
        <taxon>Bacillota</taxon>
        <taxon>Clostridia</taxon>
        <taxon>Eubacteriales</taxon>
        <taxon>Desulfitobacteriaceae</taxon>
        <taxon>Desulfosporosinus</taxon>
    </lineage>
</organism>
<dbReference type="Pfam" id="PF00881">
    <property type="entry name" value="Nitroreductase"/>
    <property type="match status" value="1"/>
</dbReference>
<dbReference type="GO" id="GO:0016491">
    <property type="term" value="F:oxidoreductase activity"/>
    <property type="evidence" value="ECO:0007669"/>
    <property type="project" value="InterPro"/>
</dbReference>
<comment type="caution">
    <text evidence="2">The sequence shown here is derived from an EMBL/GenBank/DDBJ whole genome shotgun (WGS) entry which is preliminary data.</text>
</comment>
<reference evidence="2 3" key="1">
    <citation type="submission" date="2019-03" db="EMBL/GenBank/DDBJ databases">
        <title>Draft Genome Sequence of Desulfosporosinus fructosivorans Strain 63.6F, Isolated from Marine Sediment in the Baltic Sea.</title>
        <authorList>
            <person name="Hausmann B."/>
            <person name="Vandieken V."/>
            <person name="Pjevac P."/>
            <person name="Schreck K."/>
            <person name="Herbold C.W."/>
            <person name="Loy A."/>
        </authorList>
    </citation>
    <scope>NUCLEOTIDE SEQUENCE [LARGE SCALE GENOMIC DNA]</scope>
    <source>
        <strain evidence="2 3">63.6F</strain>
    </source>
</reference>
<sequence length="244" mass="27502">MDETGQQFLNRTKHCNLGPSDQYLGKPQPPIQLEYDKAQPIIKLPKPSKIVTEFVDSRKIVEQRISLRKYSIEPLTMDQLSYLLWCTQGVKKVFQGTATLRNVPSAGARHALETYLLINNVEGIKPGLYRFLALEHGLIGVSLDQDIADKITKACLNQNFVKSSAVTFLWVAVPYRMNWRYGERGYRYLYLDAGHVCQNLYISAESVNCGTCAIAAYSDDELNQLLGLDGKEQFVIYLATVGSK</sequence>
<feature type="domain" description="Nitroreductase" evidence="1">
    <location>
        <begin position="62"/>
        <end position="242"/>
    </location>
</feature>
<accession>A0A4Z0QZY7</accession>
<dbReference type="NCBIfam" id="TIGR03605">
    <property type="entry name" value="antibiot_sagB"/>
    <property type="match status" value="1"/>
</dbReference>
<dbReference type="SUPFAM" id="SSF55469">
    <property type="entry name" value="FMN-dependent nitroreductase-like"/>
    <property type="match status" value="1"/>
</dbReference>
<dbReference type="EMBL" id="SPQQ01000024">
    <property type="protein sequence ID" value="TGE34936.1"/>
    <property type="molecule type" value="Genomic_DNA"/>
</dbReference>
<dbReference type="RefSeq" id="WP_135552808.1">
    <property type="nucleotide sequence ID" value="NZ_SPQQ01000024.1"/>
</dbReference>
<evidence type="ECO:0000313" key="2">
    <source>
        <dbReference type="EMBL" id="TGE34936.1"/>
    </source>
</evidence>
<dbReference type="PANTHER" id="PTHR43745">
    <property type="entry name" value="NITROREDUCTASE MJ1384-RELATED"/>
    <property type="match status" value="1"/>
</dbReference>
<evidence type="ECO:0000259" key="1">
    <source>
        <dbReference type="Pfam" id="PF00881"/>
    </source>
</evidence>
<dbReference type="CDD" id="cd02142">
    <property type="entry name" value="McbC_SagB-like_oxidoreductase"/>
    <property type="match status" value="1"/>
</dbReference>
<gene>
    <name evidence="2" type="ORF">E4K67_28035</name>
</gene>
<dbReference type="InterPro" id="IPR052544">
    <property type="entry name" value="Bacteriocin_Proc_Enz"/>
</dbReference>
<dbReference type="Gene3D" id="3.40.109.10">
    <property type="entry name" value="NADH Oxidase"/>
    <property type="match status" value="1"/>
</dbReference>
<dbReference type="PANTHER" id="PTHR43745:SF2">
    <property type="entry name" value="NITROREDUCTASE MJ1384-RELATED"/>
    <property type="match status" value="1"/>
</dbReference>
<protein>
    <submittedName>
        <fullName evidence="2">SagB/ThcOx family dehydrogenase</fullName>
    </submittedName>
</protein>
<keyword evidence="3" id="KW-1185">Reference proteome</keyword>
<evidence type="ECO:0000313" key="3">
    <source>
        <dbReference type="Proteomes" id="UP000298460"/>
    </source>
</evidence>